<dbReference type="Pfam" id="PF13459">
    <property type="entry name" value="Fer4_15"/>
    <property type="match status" value="1"/>
</dbReference>
<dbReference type="EMBL" id="PFEA01000047">
    <property type="protein sequence ID" value="PJE59658.1"/>
    <property type="molecule type" value="Genomic_DNA"/>
</dbReference>
<evidence type="ECO:0000256" key="2">
    <source>
        <dbReference type="ARBA" id="ARBA00022723"/>
    </source>
</evidence>
<evidence type="ECO:0000256" key="4">
    <source>
        <dbReference type="ARBA" id="ARBA00023004"/>
    </source>
</evidence>
<keyword evidence="2 6" id="KW-0479">Metal-binding</keyword>
<proteinExistence type="predicted"/>
<protein>
    <recommendedName>
        <fullName evidence="6">Ferredoxin</fullName>
    </recommendedName>
</protein>
<evidence type="ECO:0000256" key="5">
    <source>
        <dbReference type="ARBA" id="ARBA00023014"/>
    </source>
</evidence>
<dbReference type="InterPro" id="IPR051269">
    <property type="entry name" value="Fe-S_cluster_ET"/>
</dbReference>
<dbReference type="PANTHER" id="PTHR36923">
    <property type="entry name" value="FERREDOXIN"/>
    <property type="match status" value="1"/>
</dbReference>
<dbReference type="PROSITE" id="PS00198">
    <property type="entry name" value="4FE4S_FER_1"/>
    <property type="match status" value="1"/>
</dbReference>
<feature type="domain" description="4Fe-4S ferredoxin-type" evidence="7">
    <location>
        <begin position="1"/>
        <end position="29"/>
    </location>
</feature>
<keyword evidence="5 6" id="KW-0411">Iron-sulfur</keyword>
<dbReference type="InterPro" id="IPR017896">
    <property type="entry name" value="4Fe4S_Fe-S-bd"/>
</dbReference>
<dbReference type="GO" id="GO:0009055">
    <property type="term" value="F:electron transfer activity"/>
    <property type="evidence" value="ECO:0007669"/>
    <property type="project" value="UniProtKB-UniRule"/>
</dbReference>
<evidence type="ECO:0000313" key="8">
    <source>
        <dbReference type="EMBL" id="PJE59658.1"/>
    </source>
</evidence>
<dbReference type="PROSITE" id="PS51379">
    <property type="entry name" value="4FE4S_FER_2"/>
    <property type="match status" value="1"/>
</dbReference>
<dbReference type="Gene3D" id="3.30.70.20">
    <property type="match status" value="1"/>
</dbReference>
<comment type="function">
    <text evidence="6">Ferredoxins are iron-sulfur proteins that transfer electrons in a wide variety of metabolic reactions.</text>
</comment>
<dbReference type="InterPro" id="IPR001080">
    <property type="entry name" value="3Fe4S_ferredoxin"/>
</dbReference>
<evidence type="ECO:0000256" key="6">
    <source>
        <dbReference type="RuleBase" id="RU368020"/>
    </source>
</evidence>
<dbReference type="InterPro" id="IPR017900">
    <property type="entry name" value="4Fe4S_Fe_S_CS"/>
</dbReference>
<name>A0A2M8KIB2_9BACT</name>
<keyword evidence="1 6" id="KW-0813">Transport</keyword>
<comment type="caution">
    <text evidence="8">The sequence shown here is derived from an EMBL/GenBank/DDBJ whole genome shotgun (WGS) entry which is preliminary data.</text>
</comment>
<sequence>MQVKQERPKCIGCGSCAAVCPDFYEMAEDGLASIKGGEMDAVGNMSKEITEPGCHQEAADVCPVQIITIIDQVGK</sequence>
<evidence type="ECO:0000256" key="3">
    <source>
        <dbReference type="ARBA" id="ARBA00022982"/>
    </source>
</evidence>
<dbReference type="SUPFAM" id="SSF54862">
    <property type="entry name" value="4Fe-4S ferredoxins"/>
    <property type="match status" value="1"/>
</dbReference>
<gene>
    <name evidence="8" type="ORF">COU85_02485</name>
</gene>
<dbReference type="AlphaFoldDB" id="A0A2M8KIB2"/>
<dbReference type="GO" id="GO:0051536">
    <property type="term" value="F:iron-sulfur cluster binding"/>
    <property type="evidence" value="ECO:0007669"/>
    <property type="project" value="UniProtKB-KW"/>
</dbReference>
<keyword evidence="4 6" id="KW-0408">Iron</keyword>
<keyword evidence="3 6" id="KW-0249">Electron transport</keyword>
<evidence type="ECO:0000259" key="7">
    <source>
        <dbReference type="PROSITE" id="PS51379"/>
    </source>
</evidence>
<dbReference type="PRINTS" id="PR00352">
    <property type="entry name" value="3FE4SFRDOXIN"/>
</dbReference>
<dbReference type="GO" id="GO:0005506">
    <property type="term" value="F:iron ion binding"/>
    <property type="evidence" value="ECO:0007669"/>
    <property type="project" value="UniProtKB-UniRule"/>
</dbReference>
<dbReference type="PANTHER" id="PTHR36923:SF3">
    <property type="entry name" value="FERREDOXIN"/>
    <property type="match status" value="1"/>
</dbReference>
<accession>A0A2M8KIB2</accession>
<evidence type="ECO:0000313" key="9">
    <source>
        <dbReference type="Proteomes" id="UP000231086"/>
    </source>
</evidence>
<dbReference type="Proteomes" id="UP000231086">
    <property type="component" value="Unassembled WGS sequence"/>
</dbReference>
<organism evidence="8 9">
    <name type="scientific">Candidatus Portnoybacteria bacterium CG10_big_fil_rev_8_21_14_0_10_44_7</name>
    <dbReference type="NCBI Taxonomy" id="1974816"/>
    <lineage>
        <taxon>Bacteria</taxon>
        <taxon>Candidatus Portnoyibacteriota</taxon>
    </lineage>
</organism>
<reference evidence="9" key="1">
    <citation type="submission" date="2017-09" db="EMBL/GenBank/DDBJ databases">
        <title>Depth-based differentiation of microbial function through sediment-hosted aquifers and enrichment of novel symbionts in the deep terrestrial subsurface.</title>
        <authorList>
            <person name="Probst A.J."/>
            <person name="Ladd B."/>
            <person name="Jarett J.K."/>
            <person name="Geller-Mcgrath D.E."/>
            <person name="Sieber C.M.K."/>
            <person name="Emerson J.B."/>
            <person name="Anantharaman K."/>
            <person name="Thomas B.C."/>
            <person name="Malmstrom R."/>
            <person name="Stieglmeier M."/>
            <person name="Klingl A."/>
            <person name="Woyke T."/>
            <person name="Ryan C.M."/>
            <person name="Banfield J.F."/>
        </authorList>
    </citation>
    <scope>NUCLEOTIDE SEQUENCE [LARGE SCALE GENOMIC DNA]</scope>
</reference>
<evidence type="ECO:0000256" key="1">
    <source>
        <dbReference type="ARBA" id="ARBA00022448"/>
    </source>
</evidence>